<dbReference type="SFLD" id="SFLDS00003">
    <property type="entry name" value="Haloacid_Dehalogenase"/>
    <property type="match status" value="1"/>
</dbReference>
<dbReference type="Proteomes" id="UP000433181">
    <property type="component" value="Unassembled WGS sequence"/>
</dbReference>
<dbReference type="PANTHER" id="PTHR10000">
    <property type="entry name" value="PHOSPHOSERINE PHOSPHATASE"/>
    <property type="match status" value="1"/>
</dbReference>
<dbReference type="GeneID" id="96777803"/>
<dbReference type="InterPro" id="IPR036412">
    <property type="entry name" value="HAD-like_sf"/>
</dbReference>
<evidence type="ECO:0000313" key="2">
    <source>
        <dbReference type="Proteomes" id="UP000433181"/>
    </source>
</evidence>
<dbReference type="NCBIfam" id="TIGR00099">
    <property type="entry name" value="Cof-subfamily"/>
    <property type="match status" value="1"/>
</dbReference>
<keyword evidence="2" id="KW-1185">Reference proteome</keyword>
<dbReference type="AlphaFoldDB" id="A0A6I2UDY0"/>
<dbReference type="Gene3D" id="3.40.50.1000">
    <property type="entry name" value="HAD superfamily/HAD-like"/>
    <property type="match status" value="1"/>
</dbReference>
<accession>A0A6I2UDY0</accession>
<dbReference type="InterPro" id="IPR023214">
    <property type="entry name" value="HAD_sf"/>
</dbReference>
<protein>
    <submittedName>
        <fullName evidence="1">HAD family phosphatase</fullName>
    </submittedName>
</protein>
<dbReference type="EMBL" id="VUNR01000003">
    <property type="protein sequence ID" value="MSU07890.1"/>
    <property type="molecule type" value="Genomic_DNA"/>
</dbReference>
<dbReference type="GO" id="GO:0000287">
    <property type="term" value="F:magnesium ion binding"/>
    <property type="evidence" value="ECO:0007669"/>
    <property type="project" value="TreeGrafter"/>
</dbReference>
<comment type="caution">
    <text evidence="1">The sequence shown here is derived from an EMBL/GenBank/DDBJ whole genome shotgun (WGS) entry which is preliminary data.</text>
</comment>
<name>A0A6I2UDY0_9FIRM</name>
<sequence>MIKVIFSDMDGTLLDENSQLPAEFDEVMAELKKRGVIFAPTSGRQYFALLHQMGKYIDDFLFLAENGAFSCYRGEEMFSSVIDKQEYMKVLNKALSLGNVYPVVSGKKKGYVLRHWEQYFGELDKYYTQAEYVDSFEDIDDDFIKLAIADNAEEDSVKNIWEPMSEVDTYLHRTLSSNVWVDYLNPEANKGWAVRKVQEKFGFKPEECAAFGDYMNDYEMMQEVYYGYAMENAHPDLKKVARFQCRSNKEHGVMEQIKEFIRQGLI</sequence>
<evidence type="ECO:0000313" key="1">
    <source>
        <dbReference type="EMBL" id="MSU07890.1"/>
    </source>
</evidence>
<dbReference type="PANTHER" id="PTHR10000:SF53">
    <property type="entry name" value="5-AMINO-6-(5-PHOSPHO-D-RIBITYLAMINO)URACIL PHOSPHATASE YBJI-RELATED"/>
    <property type="match status" value="1"/>
</dbReference>
<dbReference type="SFLD" id="SFLDG01140">
    <property type="entry name" value="C2.B:_Phosphomannomutase_and_P"/>
    <property type="match status" value="1"/>
</dbReference>
<organism evidence="1 2">
    <name type="scientific">Anaerovibrio slackiae</name>
    <dbReference type="NCBI Taxonomy" id="2652309"/>
    <lineage>
        <taxon>Bacteria</taxon>
        <taxon>Bacillati</taxon>
        <taxon>Bacillota</taxon>
        <taxon>Negativicutes</taxon>
        <taxon>Selenomonadales</taxon>
        <taxon>Selenomonadaceae</taxon>
        <taxon>Anaerovibrio</taxon>
    </lineage>
</organism>
<dbReference type="Gene3D" id="3.30.1240.10">
    <property type="match status" value="1"/>
</dbReference>
<proteinExistence type="predicted"/>
<dbReference type="InterPro" id="IPR006379">
    <property type="entry name" value="HAD-SF_hydro_IIB"/>
</dbReference>
<reference evidence="1 2" key="1">
    <citation type="submission" date="2019-08" db="EMBL/GenBank/DDBJ databases">
        <title>In-depth cultivation of the pig gut microbiome towards novel bacterial diversity and tailored functional studies.</title>
        <authorList>
            <person name="Wylensek D."/>
            <person name="Hitch T.C.A."/>
            <person name="Clavel T."/>
        </authorList>
    </citation>
    <scope>NUCLEOTIDE SEQUENCE [LARGE SCALE GENOMIC DNA]</scope>
    <source>
        <strain evidence="1 2">WCA-693-APC-5D-A</strain>
    </source>
</reference>
<dbReference type="InterPro" id="IPR000150">
    <property type="entry name" value="Cof"/>
</dbReference>
<dbReference type="RefSeq" id="WP_154405854.1">
    <property type="nucleotide sequence ID" value="NZ_VUNR01000003.1"/>
</dbReference>
<gene>
    <name evidence="1" type="ORF">FYJ84_02655</name>
</gene>
<dbReference type="Pfam" id="PF08282">
    <property type="entry name" value="Hydrolase_3"/>
    <property type="match status" value="1"/>
</dbReference>
<dbReference type="GO" id="GO:0005829">
    <property type="term" value="C:cytosol"/>
    <property type="evidence" value="ECO:0007669"/>
    <property type="project" value="TreeGrafter"/>
</dbReference>
<dbReference type="SUPFAM" id="SSF56784">
    <property type="entry name" value="HAD-like"/>
    <property type="match status" value="1"/>
</dbReference>
<dbReference type="GO" id="GO:0016791">
    <property type="term" value="F:phosphatase activity"/>
    <property type="evidence" value="ECO:0007669"/>
    <property type="project" value="UniProtKB-ARBA"/>
</dbReference>
<dbReference type="NCBIfam" id="TIGR01484">
    <property type="entry name" value="HAD-SF-IIB"/>
    <property type="match status" value="1"/>
</dbReference>